<dbReference type="EMBL" id="AGUE01000167">
    <property type="protein sequence ID" value="EHK98016.1"/>
    <property type="molecule type" value="Genomic_DNA"/>
</dbReference>
<dbReference type="InterPro" id="IPR013752">
    <property type="entry name" value="KPA_reductase"/>
</dbReference>
<dbReference type="InterPro" id="IPR013328">
    <property type="entry name" value="6PGD_dom2"/>
</dbReference>
<evidence type="ECO:0000313" key="2">
    <source>
        <dbReference type="EMBL" id="EHK98016.1"/>
    </source>
</evidence>
<dbReference type="Gene3D" id="1.10.1040.10">
    <property type="entry name" value="N-(1-d-carboxylethyl)-l-norvaline Dehydrogenase, domain 2"/>
    <property type="match status" value="1"/>
</dbReference>
<dbReference type="AlphaFoldDB" id="H0EU24"/>
<accession>H0EU24</accession>
<keyword evidence="3" id="KW-1185">Reference proteome</keyword>
<sequence>MYEVWEIAKAKGYDIPEAVVQDMIDCDPWDTYFKPSMLQDVEKGNYIEFENIVGEPLREAEKLGIPAPGLKMLYGLLKIKQLQIKEKKGAISMPMKDGPSASG</sequence>
<dbReference type="InterPro" id="IPR008927">
    <property type="entry name" value="6-PGluconate_DH-like_C_sf"/>
</dbReference>
<dbReference type="OrthoDB" id="3609at2759"/>
<reference evidence="2 3" key="1">
    <citation type="journal article" date="2012" name="Eukaryot. Cell">
        <title>Genome sequence of the fungus Glarea lozoyensis: the first genome sequence of a species from the Helotiaceae family.</title>
        <authorList>
            <person name="Youssar L."/>
            <person name="Gruening B.A."/>
            <person name="Erxleben A."/>
            <person name="Guenther S."/>
            <person name="Huettel W."/>
        </authorList>
    </citation>
    <scope>NUCLEOTIDE SEQUENCE [LARGE SCALE GENOMIC DNA]</scope>
    <source>
        <strain evidence="3">ATCC 74030 / MF5533</strain>
    </source>
</reference>
<protein>
    <recommendedName>
        <fullName evidence="1">Ketopantoate reductase C-terminal domain-containing protein</fullName>
    </recommendedName>
</protein>
<dbReference type="GO" id="GO:0005737">
    <property type="term" value="C:cytoplasm"/>
    <property type="evidence" value="ECO:0007669"/>
    <property type="project" value="TreeGrafter"/>
</dbReference>
<dbReference type="PANTHER" id="PTHR21708">
    <property type="entry name" value="PROBABLE 2-DEHYDROPANTOATE 2-REDUCTASE"/>
    <property type="match status" value="1"/>
</dbReference>
<proteinExistence type="predicted"/>
<organism evidence="2 3">
    <name type="scientific">Glarea lozoyensis (strain ATCC 74030 / MF5533)</name>
    <dbReference type="NCBI Taxonomy" id="1104152"/>
    <lineage>
        <taxon>Eukaryota</taxon>
        <taxon>Fungi</taxon>
        <taxon>Dikarya</taxon>
        <taxon>Ascomycota</taxon>
        <taxon>Pezizomycotina</taxon>
        <taxon>Leotiomycetes</taxon>
        <taxon>Helotiales</taxon>
        <taxon>Helotiaceae</taxon>
        <taxon>Glarea</taxon>
    </lineage>
</organism>
<dbReference type="SUPFAM" id="SSF48179">
    <property type="entry name" value="6-phosphogluconate dehydrogenase C-terminal domain-like"/>
    <property type="match status" value="1"/>
</dbReference>
<dbReference type="InterPro" id="IPR051402">
    <property type="entry name" value="KPR-Related"/>
</dbReference>
<dbReference type="FunFam" id="1.10.1040.10:FF:000017">
    <property type="entry name" value="2-dehydropantoate 2-reductase"/>
    <property type="match status" value="1"/>
</dbReference>
<evidence type="ECO:0000259" key="1">
    <source>
        <dbReference type="Pfam" id="PF08546"/>
    </source>
</evidence>
<dbReference type="InParanoid" id="H0EU24"/>
<gene>
    <name evidence="2" type="ORF">M7I_6251</name>
</gene>
<name>H0EU24_GLAL7</name>
<dbReference type="Proteomes" id="UP000005446">
    <property type="component" value="Unassembled WGS sequence"/>
</dbReference>
<comment type="caution">
    <text evidence="2">The sequence shown here is derived from an EMBL/GenBank/DDBJ whole genome shotgun (WGS) entry which is preliminary data.</text>
</comment>
<dbReference type="PANTHER" id="PTHR21708:SF30">
    <property type="entry name" value="2-DEHYDROPANTOATE 2-REDUCTASE-RELATED"/>
    <property type="match status" value="1"/>
</dbReference>
<feature type="domain" description="Ketopantoate reductase C-terminal" evidence="1">
    <location>
        <begin position="1"/>
        <end position="81"/>
    </location>
</feature>
<dbReference type="HOGENOM" id="CLU_2264039_0_0_1"/>
<evidence type="ECO:0000313" key="3">
    <source>
        <dbReference type="Proteomes" id="UP000005446"/>
    </source>
</evidence>
<dbReference type="Pfam" id="PF08546">
    <property type="entry name" value="ApbA_C"/>
    <property type="match status" value="1"/>
</dbReference>